<evidence type="ECO:0008006" key="3">
    <source>
        <dbReference type="Google" id="ProtNLM"/>
    </source>
</evidence>
<accession>A0A852SRJ7</accession>
<evidence type="ECO:0000313" key="1">
    <source>
        <dbReference type="EMBL" id="NYD71486.1"/>
    </source>
</evidence>
<dbReference type="AlphaFoldDB" id="A0A852SRJ7"/>
<protein>
    <recommendedName>
        <fullName evidence="3">YtxH domain-containing protein</fullName>
    </recommendedName>
</protein>
<proteinExistence type="predicted"/>
<keyword evidence="2" id="KW-1185">Reference proteome</keyword>
<sequence>MKKILWLVIGIGVGFAVAHQVNQTKSGKEFFSELDRKTKEFSDSLVDGYREREAELRDAISGAGDALSK</sequence>
<dbReference type="EMBL" id="JACCBM010000001">
    <property type="protein sequence ID" value="NYD71486.1"/>
    <property type="molecule type" value="Genomic_DNA"/>
</dbReference>
<organism evidence="1 2">
    <name type="scientific">Herbiconiux flava</name>
    <dbReference type="NCBI Taxonomy" id="881268"/>
    <lineage>
        <taxon>Bacteria</taxon>
        <taxon>Bacillati</taxon>
        <taxon>Actinomycetota</taxon>
        <taxon>Actinomycetes</taxon>
        <taxon>Micrococcales</taxon>
        <taxon>Microbacteriaceae</taxon>
        <taxon>Herbiconiux</taxon>
    </lineage>
</organism>
<comment type="caution">
    <text evidence="1">The sequence shown here is derived from an EMBL/GenBank/DDBJ whole genome shotgun (WGS) entry which is preliminary data.</text>
</comment>
<dbReference type="Proteomes" id="UP000549913">
    <property type="component" value="Unassembled WGS sequence"/>
</dbReference>
<evidence type="ECO:0000313" key="2">
    <source>
        <dbReference type="Proteomes" id="UP000549913"/>
    </source>
</evidence>
<reference evidence="1 2" key="1">
    <citation type="submission" date="2020-07" db="EMBL/GenBank/DDBJ databases">
        <title>Sequencing the genomes of 1000 actinobacteria strains.</title>
        <authorList>
            <person name="Klenk H.-P."/>
        </authorList>
    </citation>
    <scope>NUCLEOTIDE SEQUENCE [LARGE SCALE GENOMIC DNA]</scope>
    <source>
        <strain evidence="1 2">DSM 26474</strain>
    </source>
</reference>
<dbReference type="RefSeq" id="WP_173181052.1">
    <property type="nucleotide sequence ID" value="NZ_BSEW01000002.1"/>
</dbReference>
<name>A0A852SRJ7_9MICO</name>
<gene>
    <name evidence="1" type="ORF">BJ984_002644</name>
</gene>